<feature type="binding site" evidence="12">
    <location>
        <position position="330"/>
    </location>
    <ligand>
        <name>UDP-N-acetyl-alpha-D-glucosamine</name>
        <dbReference type="ChEBI" id="CHEBI:57705"/>
    </ligand>
</feature>
<keyword evidence="7 12" id="KW-0573">Peptidoglycan synthesis</keyword>
<keyword evidence="12" id="KW-0670">Pyruvate</keyword>
<comment type="caution">
    <text evidence="12">Lacks conserved residue(s) required for the propagation of feature annotation.</text>
</comment>
<dbReference type="NCBIfam" id="TIGR01072">
    <property type="entry name" value="murA"/>
    <property type="match status" value="1"/>
</dbReference>
<evidence type="ECO:0000313" key="14">
    <source>
        <dbReference type="EMBL" id="MBA4611852.1"/>
    </source>
</evidence>
<sequence length="422" mass="44787">MDRLQIEGGHRLDGSVQVAGAKNAALPILAASLLSDRDLVLGNLPAVTDVTAMLELLREFGVRIDGPRQGRLALHATGVVNTEATWDIVRRMRASFLVLAPLVARFGHARISRPGGCSIGTRPVDLHLEALAALGASVETAGGVIDVTAPKTGGLQGGRINLAFPSVGATHTAMMAATAARGETEIVNCAREPEIVDVAACLARMGARIEGAGTHRIRVEGPTLWRPAEHAILPDRIEAGTYLIAAALTSGQVEVTGGRLEHLGGVCEVLDAAGVTVFPSDRGLIAERHGPLRSVDMTTGPFPAFPTDLQAQFMTLMTQAEGVSTIRETVFENRFMHVPELQRLGATIEHRGSVARVRGPSPLEGASVMATDLRASMCLVLAGLVARGWTTVNRVYHIDRGYEDVEGKLRRCGARIERRTGA</sequence>
<dbReference type="PANTHER" id="PTHR43783:SF1">
    <property type="entry name" value="UDP-N-ACETYLGLUCOSAMINE 1-CARBOXYVINYLTRANSFERASE"/>
    <property type="match status" value="1"/>
</dbReference>
<keyword evidence="5 12" id="KW-0808">Transferase</keyword>
<evidence type="ECO:0000256" key="11">
    <source>
        <dbReference type="ARBA" id="ARBA00047527"/>
    </source>
</evidence>
<evidence type="ECO:0000256" key="10">
    <source>
        <dbReference type="ARBA" id="ARBA00038367"/>
    </source>
</evidence>
<dbReference type="PANTHER" id="PTHR43783">
    <property type="entry name" value="UDP-N-ACETYLGLUCOSAMINE 1-CARBOXYVINYLTRANSFERASE"/>
    <property type="match status" value="1"/>
</dbReference>
<evidence type="ECO:0000256" key="7">
    <source>
        <dbReference type="ARBA" id="ARBA00022984"/>
    </source>
</evidence>
<dbReference type="NCBIfam" id="NF006873">
    <property type="entry name" value="PRK09369.1"/>
    <property type="match status" value="1"/>
</dbReference>
<dbReference type="EC" id="2.5.1.7" evidence="12"/>
<evidence type="ECO:0000256" key="8">
    <source>
        <dbReference type="ARBA" id="ARBA00023306"/>
    </source>
</evidence>
<comment type="function">
    <text evidence="12">Cell wall formation. Adds enolpyruvyl to UDP-N-acetylglucosamine.</text>
</comment>
<keyword evidence="15" id="KW-1185">Reference proteome</keyword>
<dbReference type="GO" id="GO:0008360">
    <property type="term" value="P:regulation of cell shape"/>
    <property type="evidence" value="ECO:0007669"/>
    <property type="project" value="UniProtKB-KW"/>
</dbReference>
<dbReference type="RefSeq" id="WP_181760049.1">
    <property type="nucleotide sequence ID" value="NZ_BMCR01000008.1"/>
</dbReference>
<comment type="catalytic activity">
    <reaction evidence="11 12">
        <text>phosphoenolpyruvate + UDP-N-acetyl-alpha-D-glucosamine = UDP-N-acetyl-3-O-(1-carboxyvinyl)-alpha-D-glucosamine + phosphate</text>
        <dbReference type="Rhea" id="RHEA:18681"/>
        <dbReference type="ChEBI" id="CHEBI:43474"/>
        <dbReference type="ChEBI" id="CHEBI:57705"/>
        <dbReference type="ChEBI" id="CHEBI:58702"/>
        <dbReference type="ChEBI" id="CHEBI:68483"/>
        <dbReference type="EC" id="2.5.1.7"/>
    </reaction>
</comment>
<dbReference type="InterPro" id="IPR013792">
    <property type="entry name" value="RNA3'P_cycl/enolpyr_Trfase_a/b"/>
</dbReference>
<dbReference type="Gene3D" id="3.65.10.10">
    <property type="entry name" value="Enolpyruvate transferase domain"/>
    <property type="match status" value="2"/>
</dbReference>
<comment type="caution">
    <text evidence="14">The sequence shown here is derived from an EMBL/GenBank/DDBJ whole genome shotgun (WGS) entry which is preliminary data.</text>
</comment>
<dbReference type="GO" id="GO:0008760">
    <property type="term" value="F:UDP-N-acetylglucosamine 1-carboxyvinyltransferase activity"/>
    <property type="evidence" value="ECO:0007669"/>
    <property type="project" value="UniProtKB-UniRule"/>
</dbReference>
<evidence type="ECO:0000256" key="9">
    <source>
        <dbReference type="ARBA" id="ARBA00023316"/>
    </source>
</evidence>
<comment type="pathway">
    <text evidence="2 12">Cell wall biogenesis; peptidoglycan biosynthesis.</text>
</comment>
<dbReference type="InterPro" id="IPR001986">
    <property type="entry name" value="Enolpyruvate_Tfrase_dom"/>
</dbReference>
<dbReference type="GO" id="GO:0051301">
    <property type="term" value="P:cell division"/>
    <property type="evidence" value="ECO:0007669"/>
    <property type="project" value="UniProtKB-KW"/>
</dbReference>
<dbReference type="UniPathway" id="UPA00219"/>
<evidence type="ECO:0000256" key="1">
    <source>
        <dbReference type="ARBA" id="ARBA00004496"/>
    </source>
</evidence>
<accession>A0A838XNR4</accession>
<feature type="binding site" evidence="12">
    <location>
        <position position="308"/>
    </location>
    <ligand>
        <name>UDP-N-acetyl-alpha-D-glucosamine</name>
        <dbReference type="ChEBI" id="CHEBI:57705"/>
    </ligand>
</feature>
<reference evidence="14 15" key="2">
    <citation type="submission" date="2020-08" db="EMBL/GenBank/DDBJ databases">
        <title>Stappia taiwanensis sp. nov., isolated from a coastal thermal spring.</title>
        <authorList>
            <person name="Kampfer P."/>
        </authorList>
    </citation>
    <scope>NUCLEOTIDE SEQUENCE [LARGE SCALE GENOMIC DNA]</scope>
    <source>
        <strain evidence="14 15">DSM 23284</strain>
    </source>
</reference>
<dbReference type="GO" id="GO:0019277">
    <property type="term" value="P:UDP-N-acetylgalactosamine biosynthetic process"/>
    <property type="evidence" value="ECO:0007669"/>
    <property type="project" value="InterPro"/>
</dbReference>
<dbReference type="GO" id="GO:0071555">
    <property type="term" value="P:cell wall organization"/>
    <property type="evidence" value="ECO:0007669"/>
    <property type="project" value="UniProtKB-KW"/>
</dbReference>
<reference evidence="14 15" key="1">
    <citation type="submission" date="2020-07" db="EMBL/GenBank/DDBJ databases">
        <authorList>
            <person name="Li M."/>
        </authorList>
    </citation>
    <scope>NUCLEOTIDE SEQUENCE [LARGE SCALE GENOMIC DNA]</scope>
    <source>
        <strain evidence="14 15">DSM 23284</strain>
    </source>
</reference>
<evidence type="ECO:0000256" key="3">
    <source>
        <dbReference type="ARBA" id="ARBA00022490"/>
    </source>
</evidence>
<comment type="similarity">
    <text evidence="10 12">Belongs to the EPSP synthase family. MurA subfamily.</text>
</comment>
<name>A0A838XNR4_9HYPH</name>
<evidence type="ECO:0000256" key="6">
    <source>
        <dbReference type="ARBA" id="ARBA00022960"/>
    </source>
</evidence>
<dbReference type="GO" id="GO:0005737">
    <property type="term" value="C:cytoplasm"/>
    <property type="evidence" value="ECO:0007669"/>
    <property type="project" value="UniProtKB-SubCell"/>
</dbReference>
<protein>
    <recommendedName>
        <fullName evidence="12">UDP-N-acetylglucosamine 1-carboxyvinyltransferase</fullName>
        <ecNumber evidence="12">2.5.1.7</ecNumber>
    </recommendedName>
    <alternativeName>
        <fullName evidence="12">Enoylpyruvate transferase</fullName>
    </alternativeName>
    <alternativeName>
        <fullName evidence="12">UDP-N-acetylglucosamine enolpyruvyl transferase</fullName>
        <shortName evidence="12">EPT</shortName>
    </alternativeName>
</protein>
<feature type="modified residue" description="2-(S-cysteinyl)pyruvic acid O-phosphothioketal" evidence="12">
    <location>
        <position position="117"/>
    </location>
</feature>
<keyword evidence="3 12" id="KW-0963">Cytoplasm</keyword>
<evidence type="ECO:0000259" key="13">
    <source>
        <dbReference type="Pfam" id="PF00275"/>
    </source>
</evidence>
<feature type="domain" description="Enolpyruvate transferase" evidence="13">
    <location>
        <begin position="7"/>
        <end position="409"/>
    </location>
</feature>
<evidence type="ECO:0000256" key="12">
    <source>
        <dbReference type="HAMAP-Rule" id="MF_00111"/>
    </source>
</evidence>
<proteinExistence type="inferred from homology"/>
<dbReference type="EMBL" id="JACEON010000007">
    <property type="protein sequence ID" value="MBA4611852.1"/>
    <property type="molecule type" value="Genomic_DNA"/>
</dbReference>
<comment type="subcellular location">
    <subcellularLocation>
        <location evidence="1 12">Cytoplasm</location>
    </subcellularLocation>
</comment>
<feature type="binding site" evidence="12">
    <location>
        <begin position="122"/>
        <end position="126"/>
    </location>
    <ligand>
        <name>UDP-N-acetyl-alpha-D-glucosamine</name>
        <dbReference type="ChEBI" id="CHEBI:57705"/>
    </ligand>
</feature>
<dbReference type="InterPro" id="IPR050068">
    <property type="entry name" value="MurA_subfamily"/>
</dbReference>
<feature type="binding site" evidence="12">
    <location>
        <position position="93"/>
    </location>
    <ligand>
        <name>UDP-N-acetyl-alpha-D-glucosamine</name>
        <dbReference type="ChEBI" id="CHEBI:57705"/>
    </ligand>
</feature>
<organism evidence="14 15">
    <name type="scientific">Stappia taiwanensis</name>
    <dbReference type="NCBI Taxonomy" id="992267"/>
    <lineage>
        <taxon>Bacteria</taxon>
        <taxon>Pseudomonadati</taxon>
        <taxon>Pseudomonadota</taxon>
        <taxon>Alphaproteobacteria</taxon>
        <taxon>Hyphomicrobiales</taxon>
        <taxon>Stappiaceae</taxon>
        <taxon>Stappia</taxon>
    </lineage>
</organism>
<evidence type="ECO:0000256" key="5">
    <source>
        <dbReference type="ARBA" id="ARBA00022679"/>
    </source>
</evidence>
<keyword evidence="4 12" id="KW-0132">Cell division</keyword>
<feature type="binding site" evidence="12">
    <location>
        <begin position="22"/>
        <end position="23"/>
    </location>
    <ligand>
        <name>phosphoenolpyruvate</name>
        <dbReference type="ChEBI" id="CHEBI:58702"/>
    </ligand>
</feature>
<dbReference type="InterPro" id="IPR005750">
    <property type="entry name" value="UDP_GlcNAc_COvinyl_MurA"/>
</dbReference>
<dbReference type="GO" id="GO:0009252">
    <property type="term" value="P:peptidoglycan biosynthetic process"/>
    <property type="evidence" value="ECO:0007669"/>
    <property type="project" value="UniProtKB-UniRule"/>
</dbReference>
<dbReference type="SUPFAM" id="SSF55205">
    <property type="entry name" value="EPT/RTPC-like"/>
    <property type="match status" value="1"/>
</dbReference>
<evidence type="ECO:0000256" key="2">
    <source>
        <dbReference type="ARBA" id="ARBA00004752"/>
    </source>
</evidence>
<dbReference type="AlphaFoldDB" id="A0A838XNR4"/>
<dbReference type="Pfam" id="PF00275">
    <property type="entry name" value="EPSP_synthase"/>
    <property type="match status" value="1"/>
</dbReference>
<gene>
    <name evidence="12 14" type="primary">murA</name>
    <name evidence="14" type="ORF">H1W37_09335</name>
</gene>
<keyword evidence="9 12" id="KW-0961">Cell wall biogenesis/degradation</keyword>
<dbReference type="Proteomes" id="UP000559404">
    <property type="component" value="Unassembled WGS sequence"/>
</dbReference>
<dbReference type="CDD" id="cd01555">
    <property type="entry name" value="UdpNAET"/>
    <property type="match status" value="1"/>
</dbReference>
<dbReference type="InterPro" id="IPR036968">
    <property type="entry name" value="Enolpyruvate_Tfrase_sf"/>
</dbReference>
<evidence type="ECO:0000256" key="4">
    <source>
        <dbReference type="ARBA" id="ARBA00022618"/>
    </source>
</evidence>
<dbReference type="HAMAP" id="MF_00111">
    <property type="entry name" value="MurA"/>
    <property type="match status" value="1"/>
</dbReference>
<keyword evidence="6 12" id="KW-0133">Cell shape</keyword>
<feature type="active site" description="Proton donor" evidence="12">
    <location>
        <position position="117"/>
    </location>
</feature>
<evidence type="ECO:0000313" key="15">
    <source>
        <dbReference type="Proteomes" id="UP000559404"/>
    </source>
</evidence>
<keyword evidence="8 12" id="KW-0131">Cell cycle</keyword>